<dbReference type="EMBL" id="KB320466">
    <property type="protein sequence ID" value="ELW71415.1"/>
    <property type="molecule type" value="Genomic_DNA"/>
</dbReference>
<reference evidence="2" key="2">
    <citation type="journal article" date="2013" name="Nat. Commun.">
        <title>Genome of the Chinese tree shrew.</title>
        <authorList>
            <person name="Fan Y."/>
            <person name="Huang Z.Y."/>
            <person name="Cao C.C."/>
            <person name="Chen C.S."/>
            <person name="Chen Y.X."/>
            <person name="Fan D.D."/>
            <person name="He J."/>
            <person name="Hou H.L."/>
            <person name="Hu L."/>
            <person name="Hu X.T."/>
            <person name="Jiang X.T."/>
            <person name="Lai R."/>
            <person name="Lang Y.S."/>
            <person name="Liang B."/>
            <person name="Liao S.G."/>
            <person name="Mu D."/>
            <person name="Ma Y.Y."/>
            <person name="Niu Y.Y."/>
            <person name="Sun X.Q."/>
            <person name="Xia J.Q."/>
            <person name="Xiao J."/>
            <person name="Xiong Z.Q."/>
            <person name="Xu L."/>
            <person name="Yang L."/>
            <person name="Zhang Y."/>
            <person name="Zhao W."/>
            <person name="Zhao X.D."/>
            <person name="Zheng Y.T."/>
            <person name="Zhou J.M."/>
            <person name="Zhu Y.B."/>
            <person name="Zhang G.J."/>
            <person name="Wang J."/>
            <person name="Yao Y.G."/>
        </authorList>
    </citation>
    <scope>NUCLEOTIDE SEQUENCE [LARGE SCALE GENOMIC DNA]</scope>
</reference>
<dbReference type="AlphaFoldDB" id="L9L8H0"/>
<organism evidence="1 2">
    <name type="scientific">Tupaia chinensis</name>
    <name type="common">Chinese tree shrew</name>
    <name type="synonym">Tupaia belangeri chinensis</name>
    <dbReference type="NCBI Taxonomy" id="246437"/>
    <lineage>
        <taxon>Eukaryota</taxon>
        <taxon>Metazoa</taxon>
        <taxon>Chordata</taxon>
        <taxon>Craniata</taxon>
        <taxon>Vertebrata</taxon>
        <taxon>Euteleostomi</taxon>
        <taxon>Mammalia</taxon>
        <taxon>Eutheria</taxon>
        <taxon>Euarchontoglires</taxon>
        <taxon>Scandentia</taxon>
        <taxon>Tupaiidae</taxon>
        <taxon>Tupaia</taxon>
    </lineage>
</organism>
<evidence type="ECO:0000313" key="1">
    <source>
        <dbReference type="EMBL" id="ELW71415.1"/>
    </source>
</evidence>
<keyword evidence="2" id="KW-1185">Reference proteome</keyword>
<dbReference type="InParanoid" id="L9L8H0"/>
<dbReference type="Proteomes" id="UP000011518">
    <property type="component" value="Unassembled WGS sequence"/>
</dbReference>
<protein>
    <submittedName>
        <fullName evidence="1">Uncharacterized protein</fullName>
    </submittedName>
</protein>
<accession>L9L8H0</accession>
<name>L9L8H0_TUPCH</name>
<gene>
    <name evidence="1" type="ORF">TREES_T100019177</name>
</gene>
<reference evidence="2" key="1">
    <citation type="submission" date="2012-07" db="EMBL/GenBank/DDBJ databases">
        <title>Genome of the Chinese tree shrew, a rising model animal genetically related to primates.</title>
        <authorList>
            <person name="Zhang G."/>
            <person name="Fan Y."/>
            <person name="Yao Y."/>
            <person name="Huang Z."/>
        </authorList>
    </citation>
    <scope>NUCLEOTIDE SEQUENCE [LARGE SCALE GENOMIC DNA]</scope>
</reference>
<evidence type="ECO:0000313" key="2">
    <source>
        <dbReference type="Proteomes" id="UP000011518"/>
    </source>
</evidence>
<proteinExistence type="predicted"/>
<sequence>MESGRRRAWQAEKNLRIGENGLGRSGSFLLAAATGWLFSDPLNNQQVVTVLGATGDNSLDTHDRHWDAQHALSEQHVVHSWVNGGDDCESSGQSHISWT</sequence>